<dbReference type="EMBL" id="DXFB01000128">
    <property type="protein sequence ID" value="HIX45523.1"/>
    <property type="molecule type" value="Genomic_DNA"/>
</dbReference>
<dbReference type="SUPFAM" id="SSF51556">
    <property type="entry name" value="Metallo-dependent hydrolases"/>
    <property type="match status" value="1"/>
</dbReference>
<organism evidence="1 2">
    <name type="scientific">Candidatus Barnesiella excrementipullorum</name>
    <dbReference type="NCBI Taxonomy" id="2838479"/>
    <lineage>
        <taxon>Bacteria</taxon>
        <taxon>Pseudomonadati</taxon>
        <taxon>Bacteroidota</taxon>
        <taxon>Bacteroidia</taxon>
        <taxon>Bacteroidales</taxon>
        <taxon>Barnesiellaceae</taxon>
        <taxon>Barnesiella</taxon>
    </lineage>
</organism>
<reference evidence="1" key="1">
    <citation type="journal article" date="2021" name="PeerJ">
        <title>Extensive microbial diversity within the chicken gut microbiome revealed by metagenomics and culture.</title>
        <authorList>
            <person name="Gilroy R."/>
            <person name="Ravi A."/>
            <person name="Getino M."/>
            <person name="Pursley I."/>
            <person name="Horton D.L."/>
            <person name="Alikhan N.F."/>
            <person name="Baker D."/>
            <person name="Gharbi K."/>
            <person name="Hall N."/>
            <person name="Watson M."/>
            <person name="Adriaenssens E.M."/>
            <person name="Foster-Nyarko E."/>
            <person name="Jarju S."/>
            <person name="Secka A."/>
            <person name="Antonio M."/>
            <person name="Oren A."/>
            <person name="Chaudhuri R.R."/>
            <person name="La Ragione R."/>
            <person name="Hildebrand F."/>
            <person name="Pallen M.J."/>
        </authorList>
    </citation>
    <scope>NUCLEOTIDE SEQUENCE</scope>
    <source>
        <strain evidence="1">ChiHjej12B11-16260</strain>
    </source>
</reference>
<evidence type="ECO:0000313" key="2">
    <source>
        <dbReference type="Proteomes" id="UP000824246"/>
    </source>
</evidence>
<comment type="caution">
    <text evidence="1">The sequence shown here is derived from an EMBL/GenBank/DDBJ whole genome shotgun (WGS) entry which is preliminary data.</text>
</comment>
<gene>
    <name evidence="1" type="ORF">H9982_04820</name>
</gene>
<reference evidence="1" key="2">
    <citation type="submission" date="2021-04" db="EMBL/GenBank/DDBJ databases">
        <authorList>
            <person name="Gilroy R."/>
        </authorList>
    </citation>
    <scope>NUCLEOTIDE SEQUENCE</scope>
    <source>
        <strain evidence="1">ChiHjej12B11-16260</strain>
    </source>
</reference>
<dbReference type="PANTHER" id="PTHR46124">
    <property type="entry name" value="D-AMINOACYL-TRNA DEACYLASE"/>
    <property type="match status" value="1"/>
</dbReference>
<dbReference type="GO" id="GO:0016788">
    <property type="term" value="F:hydrolase activity, acting on ester bonds"/>
    <property type="evidence" value="ECO:0007669"/>
    <property type="project" value="InterPro"/>
</dbReference>
<accession>A0A9D1VS07</accession>
<sequence>MILPSDIHTHRPDLHPNAIISVSPDRFMPEPHRYYSVGIHPWQSAGTTPHEMELLEQIASHPQVVAIGECGIDRLRGASTERQAEILAAHISLSEKVQKPLILHIVRAYDLLLQIRKHAHPRQRWILHGFRGNAATAQQLTKAGCDLSYGERYQPAALQATGLDRLWIESDESLLPYDTLLAQVAQDYPCTTALLQASITHRMKEVFFSEI</sequence>
<dbReference type="InterPro" id="IPR001130">
    <property type="entry name" value="TatD-like"/>
</dbReference>
<dbReference type="InterPro" id="IPR032466">
    <property type="entry name" value="Metal_Hydrolase"/>
</dbReference>
<dbReference type="Proteomes" id="UP000824246">
    <property type="component" value="Unassembled WGS sequence"/>
</dbReference>
<protein>
    <submittedName>
        <fullName evidence="1">TatD family hydrolase</fullName>
    </submittedName>
</protein>
<dbReference type="AlphaFoldDB" id="A0A9D1VS07"/>
<evidence type="ECO:0000313" key="1">
    <source>
        <dbReference type="EMBL" id="HIX45523.1"/>
    </source>
</evidence>
<dbReference type="PANTHER" id="PTHR46124:SF3">
    <property type="entry name" value="HYDROLASE"/>
    <property type="match status" value="1"/>
</dbReference>
<dbReference type="Gene3D" id="3.20.20.140">
    <property type="entry name" value="Metal-dependent hydrolases"/>
    <property type="match status" value="1"/>
</dbReference>
<name>A0A9D1VS07_9BACT</name>
<proteinExistence type="predicted"/>
<dbReference type="GO" id="GO:0005829">
    <property type="term" value="C:cytosol"/>
    <property type="evidence" value="ECO:0007669"/>
    <property type="project" value="TreeGrafter"/>
</dbReference>
<keyword evidence="1" id="KW-0378">Hydrolase</keyword>
<dbReference type="Pfam" id="PF01026">
    <property type="entry name" value="TatD_DNase"/>
    <property type="match status" value="1"/>
</dbReference>